<feature type="non-terminal residue" evidence="2">
    <location>
        <position position="153"/>
    </location>
</feature>
<gene>
    <name evidence="2" type="ORF">PMAYCL1PPCAC_16276</name>
</gene>
<evidence type="ECO:0000313" key="3">
    <source>
        <dbReference type="Proteomes" id="UP001328107"/>
    </source>
</evidence>
<dbReference type="Proteomes" id="UP001328107">
    <property type="component" value="Unassembled WGS sequence"/>
</dbReference>
<evidence type="ECO:0000256" key="1">
    <source>
        <dbReference type="SAM" id="Phobius"/>
    </source>
</evidence>
<protein>
    <recommendedName>
        <fullName evidence="4">G protein-coupled receptor</fullName>
    </recommendedName>
</protein>
<comment type="caution">
    <text evidence="2">The sequence shown here is derived from an EMBL/GenBank/DDBJ whole genome shotgun (WGS) entry which is preliminary data.</text>
</comment>
<dbReference type="PANTHER" id="PTHR46561">
    <property type="entry name" value="SERPENTINE RECEPTOR, CLASS AB (CLASS A-LIKE)-RELATED"/>
    <property type="match status" value="1"/>
</dbReference>
<dbReference type="AlphaFoldDB" id="A0AAN5HZN7"/>
<organism evidence="2 3">
    <name type="scientific">Pristionchus mayeri</name>
    <dbReference type="NCBI Taxonomy" id="1317129"/>
    <lineage>
        <taxon>Eukaryota</taxon>
        <taxon>Metazoa</taxon>
        <taxon>Ecdysozoa</taxon>
        <taxon>Nematoda</taxon>
        <taxon>Chromadorea</taxon>
        <taxon>Rhabditida</taxon>
        <taxon>Rhabditina</taxon>
        <taxon>Diplogasteromorpha</taxon>
        <taxon>Diplogasteroidea</taxon>
        <taxon>Neodiplogasteridae</taxon>
        <taxon>Pristionchus</taxon>
    </lineage>
</organism>
<feature type="transmembrane region" description="Helical" evidence="1">
    <location>
        <begin position="93"/>
        <end position="121"/>
    </location>
</feature>
<accession>A0AAN5HZN7</accession>
<dbReference type="InterPro" id="IPR053286">
    <property type="entry name" value="Nematode_rcpt-like_srab"/>
</dbReference>
<name>A0AAN5HZN7_9BILA</name>
<feature type="transmembrane region" description="Helical" evidence="1">
    <location>
        <begin position="127"/>
        <end position="151"/>
    </location>
</feature>
<keyword evidence="1" id="KW-1133">Transmembrane helix</keyword>
<sequence length="153" mass="17970">MHSETLDDAVFYSSSTYLRVMIAIRITLACIALILLSILHINRKRFIAHRNLTLLLDIHSFWVFITCTSIVADHAYMIYLGQFRYQISENVRMIRIILPVVTSHVALSTFAIVIFFSVIYFMKLPNVYFPLFEDSINLMFLQGIFMPFFFLRQ</sequence>
<dbReference type="PANTHER" id="PTHR46561:SF11">
    <property type="entry name" value="SERPENTINE RECEPTOR CLASS ALPHA_BETA-14"/>
    <property type="match status" value="1"/>
</dbReference>
<proteinExistence type="predicted"/>
<reference evidence="3" key="1">
    <citation type="submission" date="2022-10" db="EMBL/GenBank/DDBJ databases">
        <title>Genome assembly of Pristionchus species.</title>
        <authorList>
            <person name="Yoshida K."/>
            <person name="Sommer R.J."/>
        </authorList>
    </citation>
    <scope>NUCLEOTIDE SEQUENCE [LARGE SCALE GENOMIC DNA]</scope>
    <source>
        <strain evidence="3">RS5460</strain>
    </source>
</reference>
<keyword evidence="1" id="KW-0812">Transmembrane</keyword>
<dbReference type="EMBL" id="BTRK01000004">
    <property type="protein sequence ID" value="GMR46081.1"/>
    <property type="molecule type" value="Genomic_DNA"/>
</dbReference>
<keyword evidence="1" id="KW-0472">Membrane</keyword>
<feature type="transmembrane region" description="Helical" evidence="1">
    <location>
        <begin position="20"/>
        <end position="41"/>
    </location>
</feature>
<evidence type="ECO:0008006" key="4">
    <source>
        <dbReference type="Google" id="ProtNLM"/>
    </source>
</evidence>
<feature type="transmembrane region" description="Helical" evidence="1">
    <location>
        <begin position="61"/>
        <end position="81"/>
    </location>
</feature>
<evidence type="ECO:0000313" key="2">
    <source>
        <dbReference type="EMBL" id="GMR46081.1"/>
    </source>
</evidence>
<keyword evidence="3" id="KW-1185">Reference proteome</keyword>